<dbReference type="AlphaFoldDB" id="A0A916QKD7"/>
<gene>
    <name evidence="14" type="primary">colS</name>
    <name evidence="14" type="ORF">GCM10011403_23200</name>
</gene>
<evidence type="ECO:0000259" key="12">
    <source>
        <dbReference type="PROSITE" id="PS50109"/>
    </source>
</evidence>
<dbReference type="PANTHER" id="PTHR45436:SF16">
    <property type="entry name" value="HISTIDINE KINASE"/>
    <property type="match status" value="1"/>
</dbReference>
<protein>
    <recommendedName>
        <fullName evidence="3">histidine kinase</fullName>
        <ecNumber evidence="3">2.7.13.3</ecNumber>
    </recommendedName>
</protein>
<dbReference type="Gene3D" id="6.10.340.10">
    <property type="match status" value="1"/>
</dbReference>
<feature type="domain" description="Histidine kinase" evidence="12">
    <location>
        <begin position="221"/>
        <end position="429"/>
    </location>
</feature>
<keyword evidence="15" id="KW-1185">Reference proteome</keyword>
<evidence type="ECO:0000256" key="5">
    <source>
        <dbReference type="ARBA" id="ARBA00022679"/>
    </source>
</evidence>
<dbReference type="Gene3D" id="1.10.287.130">
    <property type="match status" value="1"/>
</dbReference>
<dbReference type="PANTHER" id="PTHR45436">
    <property type="entry name" value="SENSOR HISTIDINE KINASE YKOH"/>
    <property type="match status" value="1"/>
</dbReference>
<dbReference type="PROSITE" id="PS50885">
    <property type="entry name" value="HAMP"/>
    <property type="match status" value="1"/>
</dbReference>
<evidence type="ECO:0000256" key="4">
    <source>
        <dbReference type="ARBA" id="ARBA00022553"/>
    </source>
</evidence>
<dbReference type="SMART" id="SM00387">
    <property type="entry name" value="HATPase_c"/>
    <property type="match status" value="1"/>
</dbReference>
<dbReference type="SMART" id="SM00304">
    <property type="entry name" value="HAMP"/>
    <property type="match status" value="1"/>
</dbReference>
<dbReference type="InterPro" id="IPR003661">
    <property type="entry name" value="HisK_dim/P_dom"/>
</dbReference>
<dbReference type="InterPro" id="IPR003594">
    <property type="entry name" value="HATPase_dom"/>
</dbReference>
<dbReference type="EC" id="2.7.13.3" evidence="3"/>
<dbReference type="SUPFAM" id="SSF55874">
    <property type="entry name" value="ATPase domain of HSP90 chaperone/DNA topoisomerase II/histidine kinase"/>
    <property type="match status" value="1"/>
</dbReference>
<keyword evidence="6 11" id="KW-0812">Transmembrane</keyword>
<evidence type="ECO:0000259" key="13">
    <source>
        <dbReference type="PROSITE" id="PS50885"/>
    </source>
</evidence>
<sequence>MIDIQETSLSLRKRIVLAVILLVTVTSAIFAVAVWKIKVGLEEVVFGHMVDSQLELLRQATDDLSSIDTDLLNGWVLYAGSDLQQLPGRLQELSAGSYHSLSVEDQYLQVRVSGEGLDKVVLTYDITEWEQQEHWVLEIMLFGALLVLVIAAVSGVKAASTILSPLQRLTSSLNDIKPQQRGVRLSAEYNGKEVAQIAQAFDRYMERLDEFVSREKLFTQAASHELRTPLSVVMGATEVLESQPDIKSSSNESVHRALSRINRACHDMQGFMEVSLLLSRESAHPVESDEAINLSELVSQIIDEYRTQLNDHNIRVEQHFINEIPLYQSESLLQVIVSNVIRNAIQHTHDGEIQVIGSDTTLKVIDTGSGISDEHLSQVFDGGFSTRPGGTGLGLSLVRRLCDRLGWKVSIDSQVGSGTCVSIRFEHHKK</sequence>
<evidence type="ECO:0000256" key="2">
    <source>
        <dbReference type="ARBA" id="ARBA00004370"/>
    </source>
</evidence>
<reference evidence="14" key="2">
    <citation type="submission" date="2020-09" db="EMBL/GenBank/DDBJ databases">
        <authorList>
            <person name="Sun Q."/>
            <person name="Zhou Y."/>
        </authorList>
    </citation>
    <scope>NUCLEOTIDE SEQUENCE</scope>
    <source>
        <strain evidence="14">CGMCC 1.15425</strain>
    </source>
</reference>
<dbReference type="SMART" id="SM00388">
    <property type="entry name" value="HisKA"/>
    <property type="match status" value="1"/>
</dbReference>
<dbReference type="Pfam" id="PF02518">
    <property type="entry name" value="HATPase_c"/>
    <property type="match status" value="1"/>
</dbReference>
<dbReference type="InterPro" id="IPR036097">
    <property type="entry name" value="HisK_dim/P_sf"/>
</dbReference>
<evidence type="ECO:0000256" key="10">
    <source>
        <dbReference type="ARBA" id="ARBA00023136"/>
    </source>
</evidence>
<dbReference type="GO" id="GO:0000155">
    <property type="term" value="F:phosphorelay sensor kinase activity"/>
    <property type="evidence" value="ECO:0007669"/>
    <property type="project" value="InterPro"/>
</dbReference>
<dbReference type="InterPro" id="IPR004358">
    <property type="entry name" value="Sig_transdc_His_kin-like_C"/>
</dbReference>
<evidence type="ECO:0000256" key="9">
    <source>
        <dbReference type="ARBA" id="ARBA00023012"/>
    </source>
</evidence>
<dbReference type="EMBL" id="BMIY01000010">
    <property type="protein sequence ID" value="GFZ79517.1"/>
    <property type="molecule type" value="Genomic_DNA"/>
</dbReference>
<feature type="domain" description="HAMP" evidence="13">
    <location>
        <begin position="160"/>
        <end position="213"/>
    </location>
</feature>
<dbReference type="PROSITE" id="PS50109">
    <property type="entry name" value="HIS_KIN"/>
    <property type="match status" value="1"/>
</dbReference>
<evidence type="ECO:0000256" key="3">
    <source>
        <dbReference type="ARBA" id="ARBA00012438"/>
    </source>
</evidence>
<reference evidence="14" key="1">
    <citation type="journal article" date="2014" name="Int. J. Syst. Evol. Microbiol.">
        <title>Complete genome sequence of Corynebacterium casei LMG S-19264T (=DSM 44701T), isolated from a smear-ripened cheese.</title>
        <authorList>
            <consortium name="US DOE Joint Genome Institute (JGI-PGF)"/>
            <person name="Walter F."/>
            <person name="Albersmeier A."/>
            <person name="Kalinowski J."/>
            <person name="Ruckert C."/>
        </authorList>
    </citation>
    <scope>NUCLEOTIDE SEQUENCE</scope>
    <source>
        <strain evidence="14">CGMCC 1.15425</strain>
    </source>
</reference>
<evidence type="ECO:0000256" key="1">
    <source>
        <dbReference type="ARBA" id="ARBA00000085"/>
    </source>
</evidence>
<dbReference type="Gene3D" id="3.30.565.10">
    <property type="entry name" value="Histidine kinase-like ATPase, C-terminal domain"/>
    <property type="match status" value="1"/>
</dbReference>
<feature type="transmembrane region" description="Helical" evidence="11">
    <location>
        <begin position="15"/>
        <end position="35"/>
    </location>
</feature>
<comment type="caution">
    <text evidence="14">The sequence shown here is derived from an EMBL/GenBank/DDBJ whole genome shotgun (WGS) entry which is preliminary data.</text>
</comment>
<evidence type="ECO:0000256" key="8">
    <source>
        <dbReference type="ARBA" id="ARBA00022989"/>
    </source>
</evidence>
<dbReference type="RefSeq" id="WP_068810041.1">
    <property type="nucleotide sequence ID" value="NZ_BMIY01000010.1"/>
</dbReference>
<accession>A0A916QKD7</accession>
<keyword evidence="4" id="KW-0597">Phosphoprotein</keyword>
<dbReference type="PRINTS" id="PR00344">
    <property type="entry name" value="BCTRLSENSOR"/>
</dbReference>
<dbReference type="InterPro" id="IPR050428">
    <property type="entry name" value="TCS_sensor_his_kinase"/>
</dbReference>
<dbReference type="InterPro" id="IPR005467">
    <property type="entry name" value="His_kinase_dom"/>
</dbReference>
<comment type="subcellular location">
    <subcellularLocation>
        <location evidence="2">Membrane</location>
    </subcellularLocation>
</comment>
<keyword evidence="8 11" id="KW-1133">Transmembrane helix</keyword>
<evidence type="ECO:0000256" key="6">
    <source>
        <dbReference type="ARBA" id="ARBA00022692"/>
    </source>
</evidence>
<dbReference type="GO" id="GO:0005886">
    <property type="term" value="C:plasma membrane"/>
    <property type="evidence" value="ECO:0007669"/>
    <property type="project" value="TreeGrafter"/>
</dbReference>
<evidence type="ECO:0000313" key="14">
    <source>
        <dbReference type="EMBL" id="GFZ79517.1"/>
    </source>
</evidence>
<keyword evidence="7 14" id="KW-0418">Kinase</keyword>
<evidence type="ECO:0000313" key="15">
    <source>
        <dbReference type="Proteomes" id="UP000627715"/>
    </source>
</evidence>
<comment type="catalytic activity">
    <reaction evidence="1">
        <text>ATP + protein L-histidine = ADP + protein N-phospho-L-histidine.</text>
        <dbReference type="EC" id="2.7.13.3"/>
    </reaction>
</comment>
<keyword evidence="9" id="KW-0902">Two-component regulatory system</keyword>
<dbReference type="InterPro" id="IPR036890">
    <property type="entry name" value="HATPase_C_sf"/>
</dbReference>
<dbReference type="InterPro" id="IPR003660">
    <property type="entry name" value="HAMP_dom"/>
</dbReference>
<keyword evidence="10 11" id="KW-0472">Membrane</keyword>
<organism evidence="14 15">
    <name type="scientific">Pseudohongiella nitratireducens</name>
    <dbReference type="NCBI Taxonomy" id="1768907"/>
    <lineage>
        <taxon>Bacteria</taxon>
        <taxon>Pseudomonadati</taxon>
        <taxon>Pseudomonadota</taxon>
        <taxon>Gammaproteobacteria</taxon>
        <taxon>Pseudomonadales</taxon>
        <taxon>Pseudohongiellaceae</taxon>
        <taxon>Pseudohongiella</taxon>
    </lineage>
</organism>
<proteinExistence type="predicted"/>
<dbReference type="Proteomes" id="UP000627715">
    <property type="component" value="Unassembled WGS sequence"/>
</dbReference>
<dbReference type="SUPFAM" id="SSF47384">
    <property type="entry name" value="Homodimeric domain of signal transducing histidine kinase"/>
    <property type="match status" value="1"/>
</dbReference>
<dbReference type="CDD" id="cd00082">
    <property type="entry name" value="HisKA"/>
    <property type="match status" value="1"/>
</dbReference>
<evidence type="ECO:0000256" key="11">
    <source>
        <dbReference type="SAM" id="Phobius"/>
    </source>
</evidence>
<keyword evidence="5" id="KW-0808">Transferase</keyword>
<dbReference type="Pfam" id="PF00512">
    <property type="entry name" value="HisKA"/>
    <property type="match status" value="1"/>
</dbReference>
<dbReference type="OrthoDB" id="9121563at2"/>
<feature type="transmembrane region" description="Helical" evidence="11">
    <location>
        <begin position="139"/>
        <end position="159"/>
    </location>
</feature>
<name>A0A916QKD7_9GAMM</name>
<evidence type="ECO:0000256" key="7">
    <source>
        <dbReference type="ARBA" id="ARBA00022777"/>
    </source>
</evidence>